<evidence type="ECO:0000256" key="1">
    <source>
        <dbReference type="ARBA" id="ARBA00004123"/>
    </source>
</evidence>
<dbReference type="KEGG" id="bvk:117232343"/>
<dbReference type="RefSeq" id="XP_033347567.1">
    <property type="nucleotide sequence ID" value="XM_033491676.1"/>
</dbReference>
<evidence type="ECO:0000256" key="2">
    <source>
        <dbReference type="ARBA" id="ARBA00023242"/>
    </source>
</evidence>
<evidence type="ECO:0000313" key="4">
    <source>
        <dbReference type="Proteomes" id="UP000504631"/>
    </source>
</evidence>
<proteinExistence type="predicted"/>
<dbReference type="AlphaFoldDB" id="A0A6J3K396"/>
<reference evidence="5 6" key="1">
    <citation type="submission" date="2025-04" db="UniProtKB">
        <authorList>
            <consortium name="RefSeq"/>
        </authorList>
    </citation>
    <scope>IDENTIFICATION</scope>
    <source>
        <tissue evidence="5 6">Muscle</tissue>
    </source>
</reference>
<evidence type="ECO:0000313" key="5">
    <source>
        <dbReference type="RefSeq" id="XP_033347567.1"/>
    </source>
</evidence>
<sequence>MLLSACSTYFRDLFKENPCQHPVIISRDVKFDDLVALVDFMYHGEVNVVREQLSSFLTTAELLAVQGLADGLVDGLVEVCFLKSLNMIRYFLLKLK</sequence>
<dbReference type="InterPro" id="IPR000210">
    <property type="entry name" value="BTB/POZ_dom"/>
</dbReference>
<evidence type="ECO:0000313" key="6">
    <source>
        <dbReference type="RefSeq" id="XP_033347568.1"/>
    </source>
</evidence>
<keyword evidence="4" id="KW-1185">Reference proteome</keyword>
<dbReference type="InterPro" id="IPR011333">
    <property type="entry name" value="SKP1/BTB/POZ_sf"/>
</dbReference>
<dbReference type="Gene3D" id="3.30.710.10">
    <property type="entry name" value="Potassium Channel Kv1.1, Chain A"/>
    <property type="match status" value="1"/>
</dbReference>
<dbReference type="GO" id="GO:0006357">
    <property type="term" value="P:regulation of transcription by RNA polymerase II"/>
    <property type="evidence" value="ECO:0007669"/>
    <property type="project" value="TreeGrafter"/>
</dbReference>
<dbReference type="GeneID" id="117232342"/>
<dbReference type="Pfam" id="PF00651">
    <property type="entry name" value="BTB"/>
    <property type="match status" value="1"/>
</dbReference>
<dbReference type="KEGG" id="bvk:117232342"/>
<dbReference type="GO" id="GO:0005634">
    <property type="term" value="C:nucleus"/>
    <property type="evidence" value="ECO:0007669"/>
    <property type="project" value="UniProtKB-SubCell"/>
</dbReference>
<dbReference type="Proteomes" id="UP000504631">
    <property type="component" value="Unplaced"/>
</dbReference>
<comment type="subcellular location">
    <subcellularLocation>
        <location evidence="1">Nucleus</location>
    </subcellularLocation>
</comment>
<protein>
    <submittedName>
        <fullName evidence="5 6">Broad-complex core protein isoforms 1/2/3/4/5-like</fullName>
    </submittedName>
</protein>
<feature type="domain" description="BTB" evidence="3">
    <location>
        <begin position="1"/>
        <end position="50"/>
    </location>
</feature>
<dbReference type="PANTHER" id="PTHR23110:SF106">
    <property type="entry name" value="FI01104P"/>
    <property type="match status" value="1"/>
</dbReference>
<dbReference type="RefSeq" id="XP_033347568.1">
    <property type="nucleotide sequence ID" value="XM_033491677.1"/>
</dbReference>
<gene>
    <name evidence="5" type="primary">LOC117232342</name>
    <name evidence="6" type="synonym">LOC117232343</name>
</gene>
<dbReference type="InterPro" id="IPR051095">
    <property type="entry name" value="Dros_DevTransReg"/>
</dbReference>
<organism evidence="4 5">
    <name type="scientific">Bombus vosnesenskii</name>
    <dbReference type="NCBI Taxonomy" id="207650"/>
    <lineage>
        <taxon>Eukaryota</taxon>
        <taxon>Metazoa</taxon>
        <taxon>Ecdysozoa</taxon>
        <taxon>Arthropoda</taxon>
        <taxon>Hexapoda</taxon>
        <taxon>Insecta</taxon>
        <taxon>Pterygota</taxon>
        <taxon>Neoptera</taxon>
        <taxon>Endopterygota</taxon>
        <taxon>Hymenoptera</taxon>
        <taxon>Apocrita</taxon>
        <taxon>Aculeata</taxon>
        <taxon>Apoidea</taxon>
        <taxon>Anthophila</taxon>
        <taxon>Apidae</taxon>
        <taxon>Bombus</taxon>
        <taxon>Pyrobombus</taxon>
    </lineage>
</organism>
<evidence type="ECO:0000259" key="3">
    <source>
        <dbReference type="PROSITE" id="PS50097"/>
    </source>
</evidence>
<keyword evidence="2" id="KW-0539">Nucleus</keyword>
<accession>A0A6J3K396</accession>
<dbReference type="PANTHER" id="PTHR23110">
    <property type="entry name" value="BTB DOMAIN TRANSCRIPTION FACTOR"/>
    <property type="match status" value="1"/>
</dbReference>
<name>A0A6J3K396_9HYME</name>
<dbReference type="SUPFAM" id="SSF54695">
    <property type="entry name" value="POZ domain"/>
    <property type="match status" value="1"/>
</dbReference>
<dbReference type="PROSITE" id="PS50097">
    <property type="entry name" value="BTB"/>
    <property type="match status" value="1"/>
</dbReference>